<dbReference type="AlphaFoldDB" id="A0A3S5B2Z2"/>
<evidence type="ECO:0000313" key="1">
    <source>
        <dbReference type="EMBL" id="VEL11774.1"/>
    </source>
</evidence>
<reference evidence="1" key="1">
    <citation type="submission" date="2018-11" db="EMBL/GenBank/DDBJ databases">
        <authorList>
            <consortium name="Pathogen Informatics"/>
        </authorList>
    </citation>
    <scope>NUCLEOTIDE SEQUENCE</scope>
</reference>
<dbReference type="EMBL" id="CAAALY010012810">
    <property type="protein sequence ID" value="VEL11774.1"/>
    <property type="molecule type" value="Genomic_DNA"/>
</dbReference>
<evidence type="ECO:0000313" key="2">
    <source>
        <dbReference type="Proteomes" id="UP000784294"/>
    </source>
</evidence>
<comment type="caution">
    <text evidence="1">The sequence shown here is derived from an EMBL/GenBank/DDBJ whole genome shotgun (WGS) entry which is preliminary data.</text>
</comment>
<proteinExistence type="predicted"/>
<organism evidence="1 2">
    <name type="scientific">Protopolystoma xenopodis</name>
    <dbReference type="NCBI Taxonomy" id="117903"/>
    <lineage>
        <taxon>Eukaryota</taxon>
        <taxon>Metazoa</taxon>
        <taxon>Spiralia</taxon>
        <taxon>Lophotrochozoa</taxon>
        <taxon>Platyhelminthes</taxon>
        <taxon>Monogenea</taxon>
        <taxon>Polyopisthocotylea</taxon>
        <taxon>Polystomatidea</taxon>
        <taxon>Polystomatidae</taxon>
        <taxon>Protopolystoma</taxon>
    </lineage>
</organism>
<protein>
    <submittedName>
        <fullName evidence="1">Uncharacterized protein</fullName>
    </submittedName>
</protein>
<sequence>MLTHTHLWHERILAGLLTQIHHLNHAREEENRKNYPLEKVRADAQTGLVARSNLPVPSPRDWLDWLSSSAIAAPSTLPHPPASFGPVLLPHFHTSTLPHFHTCAPVHVYTCTQLHSCRLPYAMSADVATESMLRGCQFTEACEEICIGKGSSREPCGLMID</sequence>
<accession>A0A3S5B2Z2</accession>
<name>A0A3S5B2Z2_9PLAT</name>
<dbReference type="Proteomes" id="UP000784294">
    <property type="component" value="Unassembled WGS sequence"/>
</dbReference>
<keyword evidence="2" id="KW-1185">Reference proteome</keyword>
<gene>
    <name evidence="1" type="ORF">PXEA_LOCUS5214</name>
</gene>